<dbReference type="Pfam" id="PF01225">
    <property type="entry name" value="Mur_ligase"/>
    <property type="match status" value="1"/>
</dbReference>
<keyword evidence="2 10" id="KW-0436">Ligase</keyword>
<evidence type="ECO:0000256" key="6">
    <source>
        <dbReference type="ARBA" id="ARBA00022960"/>
    </source>
</evidence>
<dbReference type="GO" id="GO:0005737">
    <property type="term" value="C:cytoplasm"/>
    <property type="evidence" value="ECO:0007669"/>
    <property type="project" value="UniProtKB-SubCell"/>
</dbReference>
<comment type="subcellular location">
    <subcellularLocation>
        <location evidence="10 11">Cytoplasm</location>
    </subcellularLocation>
</comment>
<comment type="pathway">
    <text evidence="10 11">Cell wall biogenesis; peptidoglycan biosynthesis.</text>
</comment>
<dbReference type="Pfam" id="PF02875">
    <property type="entry name" value="Mur_ligase_C"/>
    <property type="match status" value="1"/>
</dbReference>
<evidence type="ECO:0000259" key="12">
    <source>
        <dbReference type="Pfam" id="PF01225"/>
    </source>
</evidence>
<keyword evidence="4 10" id="KW-0547">Nucleotide-binding</keyword>
<dbReference type="GO" id="GO:0047480">
    <property type="term" value="F:UDP-N-acetylmuramoyl-tripeptide-D-alanyl-D-alanine ligase activity"/>
    <property type="evidence" value="ECO:0007669"/>
    <property type="project" value="UniProtKB-UniRule"/>
</dbReference>
<dbReference type="SUPFAM" id="SSF63418">
    <property type="entry name" value="MurE/MurF N-terminal domain"/>
    <property type="match status" value="1"/>
</dbReference>
<evidence type="ECO:0000256" key="8">
    <source>
        <dbReference type="ARBA" id="ARBA00023306"/>
    </source>
</evidence>
<accession>A0A963YQ43</accession>
<evidence type="ECO:0000313" key="16">
    <source>
        <dbReference type="Proteomes" id="UP000708298"/>
    </source>
</evidence>
<keyword evidence="3 10" id="KW-0132">Cell division</keyword>
<dbReference type="InterPro" id="IPR036615">
    <property type="entry name" value="Mur_ligase_C_dom_sf"/>
</dbReference>
<dbReference type="GO" id="GO:0005524">
    <property type="term" value="F:ATP binding"/>
    <property type="evidence" value="ECO:0007669"/>
    <property type="project" value="UniProtKB-UniRule"/>
</dbReference>
<dbReference type="Gene3D" id="3.40.1390.10">
    <property type="entry name" value="MurE/MurF, N-terminal domain"/>
    <property type="match status" value="1"/>
</dbReference>
<keyword evidence="8 10" id="KW-0131">Cell cycle</keyword>
<evidence type="ECO:0000256" key="3">
    <source>
        <dbReference type="ARBA" id="ARBA00022618"/>
    </source>
</evidence>
<keyword evidence="1 10" id="KW-0963">Cytoplasm</keyword>
<keyword evidence="6 10" id="KW-0133">Cell shape</keyword>
<evidence type="ECO:0000256" key="11">
    <source>
        <dbReference type="RuleBase" id="RU004136"/>
    </source>
</evidence>
<dbReference type="InterPro" id="IPR004101">
    <property type="entry name" value="Mur_ligase_C"/>
</dbReference>
<dbReference type="InterPro" id="IPR013221">
    <property type="entry name" value="Mur_ligase_cen"/>
</dbReference>
<dbReference type="GO" id="GO:0071555">
    <property type="term" value="P:cell wall organization"/>
    <property type="evidence" value="ECO:0007669"/>
    <property type="project" value="UniProtKB-KW"/>
</dbReference>
<dbReference type="Gene3D" id="3.90.190.20">
    <property type="entry name" value="Mur ligase, C-terminal domain"/>
    <property type="match status" value="1"/>
</dbReference>
<dbReference type="InterPro" id="IPR035911">
    <property type="entry name" value="MurE/MurF_N"/>
</dbReference>
<evidence type="ECO:0000259" key="13">
    <source>
        <dbReference type="Pfam" id="PF02875"/>
    </source>
</evidence>
<dbReference type="GO" id="GO:0009252">
    <property type="term" value="P:peptidoglycan biosynthetic process"/>
    <property type="evidence" value="ECO:0007669"/>
    <property type="project" value="UniProtKB-UniRule"/>
</dbReference>
<feature type="domain" description="Mur ligase C-terminal" evidence="13">
    <location>
        <begin position="337"/>
        <end position="440"/>
    </location>
</feature>
<evidence type="ECO:0000256" key="5">
    <source>
        <dbReference type="ARBA" id="ARBA00022840"/>
    </source>
</evidence>
<dbReference type="SUPFAM" id="SSF53623">
    <property type="entry name" value="MurD-like peptide ligases, catalytic domain"/>
    <property type="match status" value="1"/>
</dbReference>
<dbReference type="GO" id="GO:0051301">
    <property type="term" value="P:cell division"/>
    <property type="evidence" value="ECO:0007669"/>
    <property type="project" value="UniProtKB-KW"/>
</dbReference>
<keyword evidence="7 10" id="KW-0573">Peptidoglycan synthesis</keyword>
<feature type="domain" description="Mur ligase N-terminal catalytic" evidence="12">
    <location>
        <begin position="24"/>
        <end position="71"/>
    </location>
</feature>
<comment type="similarity">
    <text evidence="10">Belongs to the MurCDEF family. MurF subfamily.</text>
</comment>
<dbReference type="AlphaFoldDB" id="A0A963YQ43"/>
<reference evidence="15" key="1">
    <citation type="journal article" date="2021" name="Microorganisms">
        <title>Acidisoma silvae sp. nov. and Acidisomacellulosilytica sp. nov., Two Acidophilic Bacteria Isolated from Decaying Wood, Hydrolyzing Cellulose and Producing Poly-3-hydroxybutyrate.</title>
        <authorList>
            <person name="Mieszkin S."/>
            <person name="Pouder E."/>
            <person name="Uroz S."/>
            <person name="Simon-Colin C."/>
            <person name="Alain K."/>
        </authorList>
    </citation>
    <scope>NUCLEOTIDE SEQUENCE</scope>
    <source>
        <strain evidence="15">HW T2.11</strain>
    </source>
</reference>
<dbReference type="HAMAP" id="MF_02019">
    <property type="entry name" value="MurF"/>
    <property type="match status" value="1"/>
</dbReference>
<evidence type="ECO:0000256" key="2">
    <source>
        <dbReference type="ARBA" id="ARBA00022598"/>
    </source>
</evidence>
<comment type="catalytic activity">
    <reaction evidence="10 11">
        <text>D-alanyl-D-alanine + UDP-N-acetyl-alpha-D-muramoyl-L-alanyl-gamma-D-glutamyl-meso-2,6-diaminopimelate + ATP = UDP-N-acetyl-alpha-D-muramoyl-L-alanyl-gamma-D-glutamyl-meso-2,6-diaminopimeloyl-D-alanyl-D-alanine + ADP + phosphate + H(+)</text>
        <dbReference type="Rhea" id="RHEA:28374"/>
        <dbReference type="ChEBI" id="CHEBI:15378"/>
        <dbReference type="ChEBI" id="CHEBI:30616"/>
        <dbReference type="ChEBI" id="CHEBI:43474"/>
        <dbReference type="ChEBI" id="CHEBI:57822"/>
        <dbReference type="ChEBI" id="CHEBI:61386"/>
        <dbReference type="ChEBI" id="CHEBI:83905"/>
        <dbReference type="ChEBI" id="CHEBI:456216"/>
        <dbReference type="EC" id="6.3.2.10"/>
    </reaction>
</comment>
<sequence>MTDLWTPEELLVATAGSMTHPFAVNGLSIDTRTVAPGDLFVALHGENRDGHAFVAQALAAGAGGALVDHDVPDALPSAPLLRVTDTLAGLTALGRFARARFTGKLVAVTGSVGKTTTKEMLRRILEAAGQTHAAVASYNNHWGVPLTLARMPRGAKFCVSEIGMNHPGEIAPLAALARPHVAVITNVAPVHIGHMGSLHAIAVEKAAILSGLEPGGVAVLPADSSEFATLAGAAGAHRVIRFGRSETAKARLLDVTSDADGANVSMTLDGMPLRFRLSAPGEHMALNAVAAIAAAVAMGVEAHHASAALDGFSAVSGRGARRLLDLPDGAALLLDESYNASGPSIRAALAVLALQPAGRRIAVLGDMRELGEASAAEHLALAPDVIAHADLLFACGPEMKRLYDAVPEPQRAAHTVTSAELAPLVVAALRAGDAVLVKGSLGSRMAAVINALPVRAETEEPG</sequence>
<evidence type="ECO:0000256" key="1">
    <source>
        <dbReference type="ARBA" id="ARBA00022490"/>
    </source>
</evidence>
<keyword evidence="5 10" id="KW-0067">ATP-binding</keyword>
<evidence type="ECO:0000259" key="14">
    <source>
        <dbReference type="Pfam" id="PF08245"/>
    </source>
</evidence>
<evidence type="ECO:0000256" key="10">
    <source>
        <dbReference type="HAMAP-Rule" id="MF_02019"/>
    </source>
</evidence>
<keyword evidence="9 10" id="KW-0961">Cell wall biogenesis/degradation</keyword>
<keyword evidence="16" id="KW-1185">Reference proteome</keyword>
<dbReference type="NCBIfam" id="TIGR01143">
    <property type="entry name" value="murF"/>
    <property type="match status" value="1"/>
</dbReference>
<organism evidence="15 16">
    <name type="scientific">Acidisoma silvae</name>
    <dbReference type="NCBI Taxonomy" id="2802396"/>
    <lineage>
        <taxon>Bacteria</taxon>
        <taxon>Pseudomonadati</taxon>
        <taxon>Pseudomonadota</taxon>
        <taxon>Alphaproteobacteria</taxon>
        <taxon>Acetobacterales</taxon>
        <taxon>Acidocellaceae</taxon>
        <taxon>Acidisoma</taxon>
    </lineage>
</organism>
<evidence type="ECO:0000256" key="4">
    <source>
        <dbReference type="ARBA" id="ARBA00022741"/>
    </source>
</evidence>
<dbReference type="EMBL" id="JAESVB010000002">
    <property type="protein sequence ID" value="MCB8874569.1"/>
    <property type="molecule type" value="Genomic_DNA"/>
</dbReference>
<evidence type="ECO:0000256" key="7">
    <source>
        <dbReference type="ARBA" id="ARBA00022984"/>
    </source>
</evidence>
<dbReference type="InterPro" id="IPR000713">
    <property type="entry name" value="Mur_ligase_N"/>
</dbReference>
<dbReference type="RefSeq" id="WP_227320236.1">
    <property type="nucleotide sequence ID" value="NZ_JAESVB010000002.1"/>
</dbReference>
<feature type="binding site" evidence="10">
    <location>
        <begin position="110"/>
        <end position="116"/>
    </location>
    <ligand>
        <name>ATP</name>
        <dbReference type="ChEBI" id="CHEBI:30616"/>
    </ligand>
</feature>
<dbReference type="SUPFAM" id="SSF53244">
    <property type="entry name" value="MurD-like peptide ligases, peptide-binding domain"/>
    <property type="match status" value="1"/>
</dbReference>
<name>A0A963YQ43_9PROT</name>
<dbReference type="EC" id="6.3.2.10" evidence="10 11"/>
<evidence type="ECO:0000256" key="9">
    <source>
        <dbReference type="ARBA" id="ARBA00023316"/>
    </source>
</evidence>
<comment type="function">
    <text evidence="10 11">Involved in cell wall formation. Catalyzes the final step in the synthesis of UDP-N-acetylmuramoyl-pentapeptide, the precursor of murein.</text>
</comment>
<dbReference type="InterPro" id="IPR005863">
    <property type="entry name" value="UDP-N-AcMur_synth"/>
</dbReference>
<dbReference type="PANTHER" id="PTHR43024">
    <property type="entry name" value="UDP-N-ACETYLMURAMOYL-TRIPEPTIDE--D-ALANYL-D-ALANINE LIGASE"/>
    <property type="match status" value="1"/>
</dbReference>
<gene>
    <name evidence="10 15" type="primary">murF</name>
    <name evidence="15" type="ORF">ASILVAE211_05170</name>
</gene>
<protein>
    <recommendedName>
        <fullName evidence="10 11">UDP-N-acetylmuramoyl-tripeptide--D-alanyl-D-alanine ligase</fullName>
        <ecNumber evidence="10 11">6.3.2.10</ecNumber>
    </recommendedName>
    <alternativeName>
        <fullName evidence="10">D-alanyl-D-alanine-adding enzyme</fullName>
    </alternativeName>
</protein>
<dbReference type="PANTHER" id="PTHR43024:SF1">
    <property type="entry name" value="UDP-N-ACETYLMURAMOYL-TRIPEPTIDE--D-ALANYL-D-ALANINE LIGASE"/>
    <property type="match status" value="1"/>
</dbReference>
<dbReference type="InterPro" id="IPR051046">
    <property type="entry name" value="MurCDEF_CellWall_CoF430Synth"/>
</dbReference>
<evidence type="ECO:0000313" key="15">
    <source>
        <dbReference type="EMBL" id="MCB8874569.1"/>
    </source>
</evidence>
<dbReference type="GO" id="GO:0008360">
    <property type="term" value="P:regulation of cell shape"/>
    <property type="evidence" value="ECO:0007669"/>
    <property type="project" value="UniProtKB-KW"/>
</dbReference>
<dbReference type="Proteomes" id="UP000708298">
    <property type="component" value="Unassembled WGS sequence"/>
</dbReference>
<reference evidence="15" key="2">
    <citation type="submission" date="2021-01" db="EMBL/GenBank/DDBJ databases">
        <authorList>
            <person name="Mieszkin S."/>
            <person name="Pouder E."/>
            <person name="Alain K."/>
        </authorList>
    </citation>
    <scope>NUCLEOTIDE SEQUENCE</scope>
    <source>
        <strain evidence="15">HW T2.11</strain>
    </source>
</reference>
<dbReference type="InterPro" id="IPR036565">
    <property type="entry name" value="Mur-like_cat_sf"/>
</dbReference>
<feature type="domain" description="Mur ligase central" evidence="14">
    <location>
        <begin position="108"/>
        <end position="295"/>
    </location>
</feature>
<dbReference type="Gene3D" id="3.40.1190.10">
    <property type="entry name" value="Mur-like, catalytic domain"/>
    <property type="match status" value="1"/>
</dbReference>
<proteinExistence type="inferred from homology"/>
<comment type="caution">
    <text evidence="15">The sequence shown here is derived from an EMBL/GenBank/DDBJ whole genome shotgun (WGS) entry which is preliminary data.</text>
</comment>
<dbReference type="Pfam" id="PF08245">
    <property type="entry name" value="Mur_ligase_M"/>
    <property type="match status" value="1"/>
</dbReference>